<dbReference type="SUPFAM" id="SSF55961">
    <property type="entry name" value="Bet v1-like"/>
    <property type="match status" value="1"/>
</dbReference>
<evidence type="ECO:0008006" key="3">
    <source>
        <dbReference type="Google" id="ProtNLM"/>
    </source>
</evidence>
<name>A0A8J3QTW3_9ACTN</name>
<dbReference type="Gene3D" id="3.30.530.20">
    <property type="match status" value="1"/>
</dbReference>
<accession>A0A8J3QTW3</accession>
<dbReference type="InterPro" id="IPR023393">
    <property type="entry name" value="START-like_dom_sf"/>
</dbReference>
<organism evidence="1 2">
    <name type="scientific">Rugosimonospora africana</name>
    <dbReference type="NCBI Taxonomy" id="556532"/>
    <lineage>
        <taxon>Bacteria</taxon>
        <taxon>Bacillati</taxon>
        <taxon>Actinomycetota</taxon>
        <taxon>Actinomycetes</taxon>
        <taxon>Micromonosporales</taxon>
        <taxon>Micromonosporaceae</taxon>
        <taxon>Rugosimonospora</taxon>
    </lineage>
</organism>
<proteinExistence type="predicted"/>
<evidence type="ECO:0000313" key="2">
    <source>
        <dbReference type="Proteomes" id="UP000642748"/>
    </source>
</evidence>
<comment type="caution">
    <text evidence="1">The sequence shown here is derived from an EMBL/GenBank/DDBJ whole genome shotgun (WGS) entry which is preliminary data.</text>
</comment>
<reference evidence="1" key="1">
    <citation type="submission" date="2021-01" db="EMBL/GenBank/DDBJ databases">
        <title>Whole genome shotgun sequence of Rugosimonospora africana NBRC 104875.</title>
        <authorList>
            <person name="Komaki H."/>
            <person name="Tamura T."/>
        </authorList>
    </citation>
    <scope>NUCLEOTIDE SEQUENCE</scope>
    <source>
        <strain evidence="1">NBRC 104875</strain>
    </source>
</reference>
<dbReference type="Proteomes" id="UP000642748">
    <property type="component" value="Unassembled WGS sequence"/>
</dbReference>
<evidence type="ECO:0000313" key="1">
    <source>
        <dbReference type="EMBL" id="GIH16381.1"/>
    </source>
</evidence>
<dbReference type="RefSeq" id="WP_203919969.1">
    <property type="nucleotide sequence ID" value="NZ_BONZ01000043.1"/>
</dbReference>
<gene>
    <name evidence="1" type="ORF">Raf01_45530</name>
</gene>
<keyword evidence="2" id="KW-1185">Reference proteome</keyword>
<dbReference type="AlphaFoldDB" id="A0A8J3QTW3"/>
<protein>
    <recommendedName>
        <fullName evidence="3">SRPBCC domain-containing protein</fullName>
    </recommendedName>
</protein>
<sequence length="245" mass="26823">MGHKFEQAHDADVDATVDEVWQAIATGPGIDAWFMGRTEVENGVVRTNFGDWAPESPITIEEPGKRFGYRMPDGPDGRFIAYDYLIEGRAGGGTSLRVVASGFLPGDDWAEEFEAMSKGGAMYFRSLVEYVNHFAGRTATPLTAFGPPVEDWSRAWEKLGAALGLDRSVREGDKVRVSVPGGETVDGVAFHVNEQTVAVRTADAFYRFVQGFHGPMLAMHQLFAPDADATAAGRDWQEWLGRVFG</sequence>
<dbReference type="EMBL" id="BONZ01000043">
    <property type="protein sequence ID" value="GIH16381.1"/>
    <property type="molecule type" value="Genomic_DNA"/>
</dbReference>
<dbReference type="CDD" id="cd07814">
    <property type="entry name" value="SRPBCC_CalC_Aha1-like"/>
    <property type="match status" value="1"/>
</dbReference>